<proteinExistence type="predicted"/>
<keyword evidence="3" id="KW-1185">Reference proteome</keyword>
<comment type="caution">
    <text evidence="2">The sequence shown here is derived from an EMBL/GenBank/DDBJ whole genome shotgun (WGS) entry which is preliminary data.</text>
</comment>
<gene>
    <name evidence="2" type="ORF">RF55_7775</name>
</gene>
<evidence type="ECO:0000256" key="1">
    <source>
        <dbReference type="SAM" id="MobiDB-lite"/>
    </source>
</evidence>
<sequence length="97" mass="11162">MSNKKLARAEDETGLSRRAVEEGRGTSEKEEEEEEEEDGRKWERTGIAKRELETRRRKEGGGGGRSTVRFYEIKGHIVTGITSIRKRRIQATGRTWN</sequence>
<reference evidence="2 3" key="1">
    <citation type="submission" date="2015-04" db="EMBL/GenBank/DDBJ databases">
        <title>Lasius niger genome sequencing.</title>
        <authorList>
            <person name="Konorov E.A."/>
            <person name="Nikitin M.A."/>
            <person name="Kirill M.V."/>
            <person name="Chang P."/>
        </authorList>
    </citation>
    <scope>NUCLEOTIDE SEQUENCE [LARGE SCALE GENOMIC DNA]</scope>
    <source>
        <tissue evidence="2">Whole</tissue>
    </source>
</reference>
<dbReference type="AlphaFoldDB" id="A0A0J7KPJ1"/>
<feature type="compositionally biased region" description="Basic and acidic residues" evidence="1">
    <location>
        <begin position="7"/>
        <end position="28"/>
    </location>
</feature>
<dbReference type="Proteomes" id="UP000036403">
    <property type="component" value="Unassembled WGS sequence"/>
</dbReference>
<dbReference type="EMBL" id="LBMM01004582">
    <property type="protein sequence ID" value="KMQ92267.1"/>
    <property type="molecule type" value="Genomic_DNA"/>
</dbReference>
<protein>
    <submittedName>
        <fullName evidence="2">Uncharacterized protein</fullName>
    </submittedName>
</protein>
<dbReference type="PaxDb" id="67767-A0A0J7KPJ1"/>
<feature type="region of interest" description="Disordered" evidence="1">
    <location>
        <begin position="1"/>
        <end position="67"/>
    </location>
</feature>
<feature type="compositionally biased region" description="Basic and acidic residues" evidence="1">
    <location>
        <begin position="38"/>
        <end position="60"/>
    </location>
</feature>
<organism evidence="2 3">
    <name type="scientific">Lasius niger</name>
    <name type="common">Black garden ant</name>
    <dbReference type="NCBI Taxonomy" id="67767"/>
    <lineage>
        <taxon>Eukaryota</taxon>
        <taxon>Metazoa</taxon>
        <taxon>Ecdysozoa</taxon>
        <taxon>Arthropoda</taxon>
        <taxon>Hexapoda</taxon>
        <taxon>Insecta</taxon>
        <taxon>Pterygota</taxon>
        <taxon>Neoptera</taxon>
        <taxon>Endopterygota</taxon>
        <taxon>Hymenoptera</taxon>
        <taxon>Apocrita</taxon>
        <taxon>Aculeata</taxon>
        <taxon>Formicoidea</taxon>
        <taxon>Formicidae</taxon>
        <taxon>Formicinae</taxon>
        <taxon>Lasius</taxon>
        <taxon>Lasius</taxon>
    </lineage>
</organism>
<accession>A0A0J7KPJ1</accession>
<evidence type="ECO:0000313" key="2">
    <source>
        <dbReference type="EMBL" id="KMQ92267.1"/>
    </source>
</evidence>
<name>A0A0J7KPJ1_LASNI</name>
<evidence type="ECO:0000313" key="3">
    <source>
        <dbReference type="Proteomes" id="UP000036403"/>
    </source>
</evidence>